<evidence type="ECO:0000313" key="3">
    <source>
        <dbReference type="EMBL" id="VFK03377.1"/>
    </source>
</evidence>
<reference evidence="2" key="1">
    <citation type="submission" date="2019-02" db="EMBL/GenBank/DDBJ databases">
        <authorList>
            <person name="Gruber-Vodicka R. H."/>
            <person name="Seah K. B. B."/>
        </authorList>
    </citation>
    <scope>NUCLEOTIDE SEQUENCE</scope>
    <source>
        <strain evidence="3">BECK_SA2B12</strain>
        <strain evidence="1">BECK_SA2B15</strain>
        <strain evidence="2">BECK_SA2B20</strain>
    </source>
</reference>
<dbReference type="EMBL" id="CAADFG010000131">
    <property type="protein sequence ID" value="VFJ98055.1"/>
    <property type="molecule type" value="Genomic_DNA"/>
</dbReference>
<keyword evidence="2" id="KW-0808">Transferase</keyword>
<protein>
    <submittedName>
        <fullName evidence="2">Methyltransferase domain-containing protein</fullName>
    </submittedName>
</protein>
<gene>
    <name evidence="1" type="ORF">BECKH772A_GA0070896_1013112</name>
    <name evidence="2" type="ORF">BECKH772B_GA0070898_1018110</name>
    <name evidence="3" type="ORF">BECKH772C_GA0070978_1012612</name>
</gene>
<dbReference type="Pfam" id="PF13489">
    <property type="entry name" value="Methyltransf_23"/>
    <property type="match status" value="1"/>
</dbReference>
<dbReference type="SUPFAM" id="SSF53335">
    <property type="entry name" value="S-adenosyl-L-methionine-dependent methyltransferases"/>
    <property type="match status" value="1"/>
</dbReference>
<keyword evidence="2" id="KW-0489">Methyltransferase</keyword>
<name>A0A450V654_9GAMM</name>
<sequence>MTKPKYEITFPQETGDRKISQGQEYFLVDIDGVETRIGLHDYKTIYRYPWLYDIVLYDFLGCKTPSGMCDIIHDLFTELNVDRQRLHMLEIGAGSGIFAENLRDRVGITDISGLDLYEIAKVAAKRDRPNLYRKYYVADLTDLSPDLSDELTRQQFNCVGVASAAGWGNHIPVDGFEKAFDLLVPGGWFIFHVNSNTPDPECVALNQWIHDKISSKQLDLKTKQSCFHRYGMDGKAIYYDVLVGIKQSFQCP</sequence>
<dbReference type="EMBL" id="CAADFJ010000126">
    <property type="protein sequence ID" value="VFK03377.1"/>
    <property type="molecule type" value="Genomic_DNA"/>
</dbReference>
<accession>A0A450V654</accession>
<dbReference type="InterPro" id="IPR029063">
    <property type="entry name" value="SAM-dependent_MTases_sf"/>
</dbReference>
<dbReference type="Gene3D" id="3.40.50.150">
    <property type="entry name" value="Vaccinia Virus protein VP39"/>
    <property type="match status" value="1"/>
</dbReference>
<proteinExistence type="predicted"/>
<dbReference type="CDD" id="cd02440">
    <property type="entry name" value="AdoMet_MTases"/>
    <property type="match status" value="1"/>
</dbReference>
<evidence type="ECO:0000313" key="2">
    <source>
        <dbReference type="EMBL" id="VFK00167.1"/>
    </source>
</evidence>
<dbReference type="EMBL" id="CAADFI010000181">
    <property type="protein sequence ID" value="VFK00167.1"/>
    <property type="molecule type" value="Genomic_DNA"/>
</dbReference>
<dbReference type="GO" id="GO:0008168">
    <property type="term" value="F:methyltransferase activity"/>
    <property type="evidence" value="ECO:0007669"/>
    <property type="project" value="UniProtKB-KW"/>
</dbReference>
<dbReference type="GO" id="GO:0032259">
    <property type="term" value="P:methylation"/>
    <property type="evidence" value="ECO:0007669"/>
    <property type="project" value="UniProtKB-KW"/>
</dbReference>
<evidence type="ECO:0000313" key="1">
    <source>
        <dbReference type="EMBL" id="VFJ98055.1"/>
    </source>
</evidence>
<dbReference type="AlphaFoldDB" id="A0A450V654"/>
<organism evidence="2">
    <name type="scientific">Candidatus Kentrum eta</name>
    <dbReference type="NCBI Taxonomy" id="2126337"/>
    <lineage>
        <taxon>Bacteria</taxon>
        <taxon>Pseudomonadati</taxon>
        <taxon>Pseudomonadota</taxon>
        <taxon>Gammaproteobacteria</taxon>
        <taxon>Candidatus Kentrum</taxon>
    </lineage>
</organism>